<evidence type="ECO:0000256" key="1">
    <source>
        <dbReference type="SAM" id="MobiDB-lite"/>
    </source>
</evidence>
<feature type="region of interest" description="Disordered" evidence="1">
    <location>
        <begin position="287"/>
        <end position="309"/>
    </location>
</feature>
<dbReference type="RefSeq" id="WP_271431815.1">
    <property type="nucleotide sequence ID" value="NZ_JAQIOY010000002.1"/>
</dbReference>
<reference evidence="2 3" key="1">
    <citation type="submission" date="2023-01" db="EMBL/GenBank/DDBJ databases">
        <title>Thalassococcus onchidii sp. nov., isolated from a marine invertebrate from the South China Sea.</title>
        <authorList>
            <person name="Xu S."/>
            <person name="Liu Z."/>
            <person name="Xu Y."/>
        </authorList>
    </citation>
    <scope>NUCLEOTIDE SEQUENCE [LARGE SCALE GENOMIC DNA]</scope>
    <source>
        <strain evidence="2 3">KCTC 32084</strain>
    </source>
</reference>
<comment type="caution">
    <text evidence="2">The sequence shown here is derived from an EMBL/GenBank/DDBJ whole genome shotgun (WGS) entry which is preliminary data.</text>
</comment>
<evidence type="ECO:0000313" key="3">
    <source>
        <dbReference type="Proteomes" id="UP001210720"/>
    </source>
</evidence>
<name>A0ABT4XR78_9RHOB</name>
<dbReference type="Proteomes" id="UP001210720">
    <property type="component" value="Unassembled WGS sequence"/>
</dbReference>
<organism evidence="2 3">
    <name type="scientific">Thalassococcus lentus</name>
    <dbReference type="NCBI Taxonomy" id="1210524"/>
    <lineage>
        <taxon>Bacteria</taxon>
        <taxon>Pseudomonadati</taxon>
        <taxon>Pseudomonadota</taxon>
        <taxon>Alphaproteobacteria</taxon>
        <taxon>Rhodobacterales</taxon>
        <taxon>Roseobacteraceae</taxon>
        <taxon>Thalassococcus</taxon>
    </lineage>
</organism>
<dbReference type="EMBL" id="JAQIOY010000002">
    <property type="protein sequence ID" value="MDA7424461.1"/>
    <property type="molecule type" value="Genomic_DNA"/>
</dbReference>
<keyword evidence="3" id="KW-1185">Reference proteome</keyword>
<sequence length="322" mass="35291">MTDRPDTPTFSAYVLLSEALQFNTAEIRNALLEDFPDLDIRPRAGAEALDQDCDTNAFITAPILLGGEGKDALIATAIRLPGYGTWSMDQLSHRQTRIVPDMEAALAQNASYICVSVGAASTDMMDCFRAARLCSCLAAIFAKLPVALAVYWESADHFLPTERIVQMADTAMQDKWPITDWISYAIGQKQTPHGVMSVAGTRGLLPFKSYETSHAEAPVSIEDAAGMVHMSTAMVLEYGHVFQDGHTLGHEGQSPEQSYRIRYVPAGTEEGVPFDVMMLVHPSSPLDHEDLAGPLPQNKGPVVQDRGRPGVFQRLMGKRRRK</sequence>
<proteinExistence type="predicted"/>
<evidence type="ECO:0008006" key="4">
    <source>
        <dbReference type="Google" id="ProtNLM"/>
    </source>
</evidence>
<gene>
    <name evidence="2" type="ORF">PFY00_06980</name>
</gene>
<protein>
    <recommendedName>
        <fullName evidence="4">DUF4261 domain-containing protein</fullName>
    </recommendedName>
</protein>
<accession>A0ABT4XR78</accession>
<evidence type="ECO:0000313" key="2">
    <source>
        <dbReference type="EMBL" id="MDA7424461.1"/>
    </source>
</evidence>